<proteinExistence type="predicted"/>
<comment type="caution">
    <text evidence="8">The sequence shown here is derived from an EMBL/GenBank/DDBJ whole genome shotgun (WGS) entry which is preliminary data.</text>
</comment>
<feature type="domain" description="PHD-type" evidence="7">
    <location>
        <begin position="197"/>
        <end position="254"/>
    </location>
</feature>
<evidence type="ECO:0000256" key="4">
    <source>
        <dbReference type="PROSITE-ProRule" id="PRU00146"/>
    </source>
</evidence>
<feature type="region of interest" description="Disordered" evidence="6">
    <location>
        <begin position="41"/>
        <end position="125"/>
    </location>
</feature>
<evidence type="ECO:0000256" key="5">
    <source>
        <dbReference type="SAM" id="Coils"/>
    </source>
</evidence>
<protein>
    <recommendedName>
        <fullName evidence="7">PHD-type domain-containing protein</fullName>
    </recommendedName>
</protein>
<keyword evidence="2 4" id="KW-0863">Zinc-finger</keyword>
<sequence length="523" mass="58204">MANFNIHSLFDDLPPLRAQPSESSTLDISDLECELDQFHRTFGTEAEPLPATQRSAPRRKRSAATLRSLSPDSETEPLPDTPHPATCPKRKRRPGKEVDPVWSGGAAPQSATPRAAPRQKKTDRDFVAKTLDRLDGMLAEGKKFQGTGQNPRLHSFLQYLDKAAAMARKYAAPAVNGVNGVTNNSGASAAPELSEGDAVCLKCGSRDSAQGNLMLLCDASGCPYGCHMQCLSPPLEDEKDLPDGDWFCSKCETSRVQTEADFGSTDDNANELTRDAEASHVGERTRRADAEEMDKKMEDMEMRMKEAHAELKLKEVQAEMKLKEAQAELKLKEAQVELKLKEAEAEKKFAEADKIRLENRLLCLEVSRAEGSMGDAKSNDPPATLDAAAVPAEVQEVVQRPESNAMNKHWKRGEFVYGVVNGSFRSPSEDDKRAHLVLSFDPQTRLYQFITEAYEIEDGVEEVKMHETSAVKHLRAISDEEALAFLGEPLQKMMRDHLLQVIEGEKSHSRLRRKKPRVFRFDD</sequence>
<evidence type="ECO:0000256" key="2">
    <source>
        <dbReference type="ARBA" id="ARBA00022771"/>
    </source>
</evidence>
<evidence type="ECO:0000313" key="8">
    <source>
        <dbReference type="EMBL" id="KAL1511348.1"/>
    </source>
</evidence>
<dbReference type="PROSITE" id="PS50016">
    <property type="entry name" value="ZF_PHD_2"/>
    <property type="match status" value="1"/>
</dbReference>
<gene>
    <name evidence="8" type="ORF">AB1Y20_006151</name>
</gene>
<evidence type="ECO:0000256" key="3">
    <source>
        <dbReference type="ARBA" id="ARBA00022833"/>
    </source>
</evidence>
<dbReference type="SUPFAM" id="SSF57903">
    <property type="entry name" value="FYVE/PHD zinc finger"/>
    <property type="match status" value="1"/>
</dbReference>
<reference evidence="8 9" key="1">
    <citation type="journal article" date="2024" name="Science">
        <title>Giant polyketide synthase enzymes in the biosynthesis of giant marine polyether toxins.</title>
        <authorList>
            <person name="Fallon T.R."/>
            <person name="Shende V.V."/>
            <person name="Wierzbicki I.H."/>
            <person name="Pendleton A.L."/>
            <person name="Watervoot N.F."/>
            <person name="Auber R.P."/>
            <person name="Gonzalez D.J."/>
            <person name="Wisecaver J.H."/>
            <person name="Moore B.S."/>
        </authorList>
    </citation>
    <scope>NUCLEOTIDE SEQUENCE [LARGE SCALE GENOMIC DNA]</scope>
    <source>
        <strain evidence="8 9">12B1</strain>
    </source>
</reference>
<dbReference type="InterPro" id="IPR011011">
    <property type="entry name" value="Znf_FYVE_PHD"/>
</dbReference>
<dbReference type="InterPro" id="IPR013083">
    <property type="entry name" value="Znf_RING/FYVE/PHD"/>
</dbReference>
<keyword evidence="9" id="KW-1185">Reference proteome</keyword>
<keyword evidence="1" id="KW-0479">Metal-binding</keyword>
<feature type="region of interest" description="Disordered" evidence="6">
    <location>
        <begin position="259"/>
        <end position="290"/>
    </location>
</feature>
<evidence type="ECO:0000259" key="7">
    <source>
        <dbReference type="PROSITE" id="PS50016"/>
    </source>
</evidence>
<dbReference type="Pfam" id="PF00628">
    <property type="entry name" value="PHD"/>
    <property type="match status" value="1"/>
</dbReference>
<dbReference type="Gene3D" id="3.30.40.10">
    <property type="entry name" value="Zinc/RING finger domain, C3HC4 (zinc finger)"/>
    <property type="match status" value="1"/>
</dbReference>
<keyword evidence="3" id="KW-0862">Zinc</keyword>
<dbReference type="EMBL" id="JBGBPQ010000014">
    <property type="protein sequence ID" value="KAL1511348.1"/>
    <property type="molecule type" value="Genomic_DNA"/>
</dbReference>
<dbReference type="Proteomes" id="UP001515480">
    <property type="component" value="Unassembled WGS sequence"/>
</dbReference>
<dbReference type="SMART" id="SM00249">
    <property type="entry name" value="PHD"/>
    <property type="match status" value="1"/>
</dbReference>
<keyword evidence="5" id="KW-0175">Coiled coil</keyword>
<dbReference type="AlphaFoldDB" id="A0AB34J108"/>
<accession>A0AB34J108</accession>
<organism evidence="8 9">
    <name type="scientific">Prymnesium parvum</name>
    <name type="common">Toxic golden alga</name>
    <dbReference type="NCBI Taxonomy" id="97485"/>
    <lineage>
        <taxon>Eukaryota</taxon>
        <taxon>Haptista</taxon>
        <taxon>Haptophyta</taxon>
        <taxon>Prymnesiophyceae</taxon>
        <taxon>Prymnesiales</taxon>
        <taxon>Prymnesiaceae</taxon>
        <taxon>Prymnesium</taxon>
    </lineage>
</organism>
<dbReference type="InterPro" id="IPR001965">
    <property type="entry name" value="Znf_PHD"/>
</dbReference>
<evidence type="ECO:0000256" key="1">
    <source>
        <dbReference type="ARBA" id="ARBA00022723"/>
    </source>
</evidence>
<feature type="coiled-coil region" evidence="5">
    <location>
        <begin position="290"/>
        <end position="360"/>
    </location>
</feature>
<feature type="compositionally biased region" description="Basic and acidic residues" evidence="6">
    <location>
        <begin position="272"/>
        <end position="290"/>
    </location>
</feature>
<name>A0AB34J108_PRYPA</name>
<dbReference type="GO" id="GO:0008270">
    <property type="term" value="F:zinc ion binding"/>
    <property type="evidence" value="ECO:0007669"/>
    <property type="project" value="UniProtKB-KW"/>
</dbReference>
<evidence type="ECO:0000313" key="9">
    <source>
        <dbReference type="Proteomes" id="UP001515480"/>
    </source>
</evidence>
<dbReference type="InterPro" id="IPR019787">
    <property type="entry name" value="Znf_PHD-finger"/>
</dbReference>
<evidence type="ECO:0000256" key="6">
    <source>
        <dbReference type="SAM" id="MobiDB-lite"/>
    </source>
</evidence>